<dbReference type="AlphaFoldDB" id="A0A656JNQ8"/>
<dbReference type="EMBL" id="AOKF01003138">
    <property type="protein sequence ID" value="EPN40130.1"/>
    <property type="molecule type" value="Genomic_DNA"/>
</dbReference>
<feature type="non-terminal residue" evidence="1">
    <location>
        <position position="1"/>
    </location>
</feature>
<gene>
    <name evidence="1" type="ORF">A245_36629</name>
</gene>
<name>A0A656JNQ8_PSESF</name>
<dbReference type="Proteomes" id="UP000018849">
    <property type="component" value="Unassembled WGS sequence"/>
</dbReference>
<accession>A0A656JNQ8</accession>
<proteinExistence type="predicted"/>
<evidence type="ECO:0000313" key="1">
    <source>
        <dbReference type="EMBL" id="EPN40130.1"/>
    </source>
</evidence>
<reference evidence="1 2" key="1">
    <citation type="journal article" date="2013" name="PLoS Pathog.">
        <title>Genomic analysis of the Kiwifruit pathogen Pseudomonas syringae pv. actinidiae provides insight into the origins of an emergent plant disease.</title>
        <authorList>
            <person name="McCann H.C."/>
            <person name="Rikkerink E.H."/>
            <person name="Bertels F."/>
            <person name="Fiers M."/>
            <person name="Lu A."/>
            <person name="Rees-George J."/>
            <person name="Andersen M.T."/>
            <person name="Gleave A.P."/>
            <person name="Haubold B."/>
            <person name="Wohlers M.W."/>
            <person name="Guttman D.S."/>
            <person name="Wang P.W."/>
            <person name="Straub C."/>
            <person name="Vanneste J.L."/>
            <person name="Rainey P.B."/>
            <person name="Templeton M.D."/>
        </authorList>
    </citation>
    <scope>NUCLEOTIDE SEQUENCE [LARGE SCALE GENOMIC DNA]</scope>
    <source>
        <strain evidence="1 2">ICMP 19096</strain>
    </source>
</reference>
<sequence length="74" mass="8214">DKGDERVLVAWAIGKPRDIQVTSKHPMSGPVRLINTTNAERGQVSSDQSWACHDDHCSASISLSDFPRIIRLSR</sequence>
<evidence type="ECO:0000313" key="2">
    <source>
        <dbReference type="Proteomes" id="UP000018849"/>
    </source>
</evidence>
<protein>
    <submittedName>
        <fullName evidence="1">Uncharacterized protein</fullName>
    </submittedName>
</protein>
<comment type="caution">
    <text evidence="1">The sequence shown here is derived from an EMBL/GenBank/DDBJ whole genome shotgun (WGS) entry which is preliminary data.</text>
</comment>
<organism evidence="1 2">
    <name type="scientific">Pseudomonas syringae pv. actinidiae ICMP 19096</name>
    <dbReference type="NCBI Taxonomy" id="1194405"/>
    <lineage>
        <taxon>Bacteria</taxon>
        <taxon>Pseudomonadati</taxon>
        <taxon>Pseudomonadota</taxon>
        <taxon>Gammaproteobacteria</taxon>
        <taxon>Pseudomonadales</taxon>
        <taxon>Pseudomonadaceae</taxon>
        <taxon>Pseudomonas</taxon>
        <taxon>Pseudomonas syringae</taxon>
    </lineage>
</organism>